<reference evidence="2" key="2">
    <citation type="submission" date="2013-05" db="EMBL/GenBank/DDBJ databases">
        <authorList>
            <person name="Carter J.-M."/>
            <person name="Baker S.C."/>
            <person name="Pink R."/>
            <person name="Carter D.R.F."/>
            <person name="Collins A."/>
            <person name="Tomlin J."/>
            <person name="Gibbs M."/>
            <person name="Breuker C.J."/>
        </authorList>
    </citation>
    <scope>NUCLEOTIDE SEQUENCE</scope>
    <source>
        <tissue evidence="2">Ovary</tissue>
    </source>
</reference>
<evidence type="ECO:0000313" key="2">
    <source>
        <dbReference type="EMBL" id="JAA86284.1"/>
    </source>
</evidence>
<organism evidence="2">
    <name type="scientific">Pararge aegeria</name>
    <name type="common">speckled wood butterfly</name>
    <dbReference type="NCBI Taxonomy" id="116150"/>
    <lineage>
        <taxon>Eukaryota</taxon>
        <taxon>Metazoa</taxon>
        <taxon>Ecdysozoa</taxon>
        <taxon>Arthropoda</taxon>
        <taxon>Hexapoda</taxon>
        <taxon>Insecta</taxon>
        <taxon>Pterygota</taxon>
        <taxon>Neoptera</taxon>
        <taxon>Endopterygota</taxon>
        <taxon>Lepidoptera</taxon>
        <taxon>Glossata</taxon>
        <taxon>Ditrysia</taxon>
        <taxon>Papilionoidea</taxon>
        <taxon>Nymphalidae</taxon>
        <taxon>Satyrinae</taxon>
        <taxon>Satyrini</taxon>
        <taxon>Parargina</taxon>
        <taxon>Pararge</taxon>
    </lineage>
</organism>
<reference evidence="2" key="1">
    <citation type="journal article" date="2013" name="BMC Genomics">
        <title>Unscrambling butterfly oogenesis.</title>
        <authorList>
            <person name="Carter J.M."/>
            <person name="Baker S.C."/>
            <person name="Pink R."/>
            <person name="Carter D.R."/>
            <person name="Collins A."/>
            <person name="Tomlin J."/>
            <person name="Gibbs M."/>
            <person name="Breuker C.J."/>
        </authorList>
    </citation>
    <scope>NUCLEOTIDE SEQUENCE</scope>
    <source>
        <tissue evidence="2">Ovary</tissue>
    </source>
</reference>
<dbReference type="AlphaFoldDB" id="S4P7R2"/>
<name>S4P7R2_9NEOP</name>
<keyword evidence="1" id="KW-1133">Transmembrane helix</keyword>
<proteinExistence type="predicted"/>
<dbReference type="EMBL" id="GAIX01006276">
    <property type="protein sequence ID" value="JAA86284.1"/>
    <property type="molecule type" value="Transcribed_RNA"/>
</dbReference>
<keyword evidence="1" id="KW-0472">Membrane</keyword>
<sequence>MNNGNTISTCDATSWSHFKNQMFILDLAALGFCTLLTYRCVAITQLRLSIIDGIKYINTPHTYTYKMEYFVRNTNTHKRLKARICRLDVSETSPDVSKNFCI</sequence>
<feature type="transmembrane region" description="Helical" evidence="1">
    <location>
        <begin position="22"/>
        <end position="41"/>
    </location>
</feature>
<evidence type="ECO:0000256" key="1">
    <source>
        <dbReference type="SAM" id="Phobius"/>
    </source>
</evidence>
<protein>
    <submittedName>
        <fullName evidence="2">Uncharacterized protein</fullName>
    </submittedName>
</protein>
<keyword evidence="1" id="KW-0812">Transmembrane</keyword>
<accession>S4P7R2</accession>